<evidence type="ECO:0000313" key="2">
    <source>
        <dbReference type="EMBL" id="TWW65264.1"/>
    </source>
</evidence>
<name>A0A5C6NCR5_9TELE</name>
<protein>
    <submittedName>
        <fullName evidence="2">Uncharacterized protein</fullName>
    </submittedName>
</protein>
<dbReference type="AlphaFoldDB" id="A0A5C6NCR5"/>
<dbReference type="Proteomes" id="UP000324091">
    <property type="component" value="Chromosome 21"/>
</dbReference>
<evidence type="ECO:0000313" key="3">
    <source>
        <dbReference type="Proteomes" id="UP000324091"/>
    </source>
</evidence>
<organism evidence="2 3">
    <name type="scientific">Takifugu flavidus</name>
    <name type="common">sansaifugu</name>
    <dbReference type="NCBI Taxonomy" id="433684"/>
    <lineage>
        <taxon>Eukaryota</taxon>
        <taxon>Metazoa</taxon>
        <taxon>Chordata</taxon>
        <taxon>Craniata</taxon>
        <taxon>Vertebrata</taxon>
        <taxon>Euteleostomi</taxon>
        <taxon>Actinopterygii</taxon>
        <taxon>Neopterygii</taxon>
        <taxon>Teleostei</taxon>
        <taxon>Neoteleostei</taxon>
        <taxon>Acanthomorphata</taxon>
        <taxon>Eupercaria</taxon>
        <taxon>Tetraodontiformes</taxon>
        <taxon>Tetradontoidea</taxon>
        <taxon>Tetraodontidae</taxon>
        <taxon>Takifugu</taxon>
    </lineage>
</organism>
<feature type="compositionally biased region" description="Polar residues" evidence="1">
    <location>
        <begin position="1"/>
        <end position="11"/>
    </location>
</feature>
<sequence>MPSEFNYQWPSPCSDEEFWEESQRWESPAPEELLRPSAQVNAPCCSTAAAPEVLTPPTRPLHPGPGVRAPSPPSLDQIVRSADPDLEFSGRDPENVKVQREGRRTSELFPPVAT</sequence>
<comment type="caution">
    <text evidence="2">The sequence shown here is derived from an EMBL/GenBank/DDBJ whole genome shotgun (WGS) entry which is preliminary data.</text>
</comment>
<evidence type="ECO:0000256" key="1">
    <source>
        <dbReference type="SAM" id="MobiDB-lite"/>
    </source>
</evidence>
<feature type="region of interest" description="Disordered" evidence="1">
    <location>
        <begin position="1"/>
        <end position="32"/>
    </location>
</feature>
<keyword evidence="3" id="KW-1185">Reference proteome</keyword>
<dbReference type="EMBL" id="RHFK02000014">
    <property type="protein sequence ID" value="TWW65264.1"/>
    <property type="molecule type" value="Genomic_DNA"/>
</dbReference>
<feature type="region of interest" description="Disordered" evidence="1">
    <location>
        <begin position="48"/>
        <end position="114"/>
    </location>
</feature>
<reference evidence="2 3" key="1">
    <citation type="submission" date="2019-04" db="EMBL/GenBank/DDBJ databases">
        <title>Chromosome genome assembly for Takifugu flavidus.</title>
        <authorList>
            <person name="Xiao S."/>
        </authorList>
    </citation>
    <scope>NUCLEOTIDE SEQUENCE [LARGE SCALE GENOMIC DNA]</scope>
    <source>
        <strain evidence="2">HTHZ2018</strain>
        <tissue evidence="2">Muscle</tissue>
    </source>
</reference>
<gene>
    <name evidence="2" type="ORF">D4764_21G0001640</name>
</gene>
<proteinExistence type="predicted"/>
<feature type="compositionally biased region" description="Basic and acidic residues" evidence="1">
    <location>
        <begin position="88"/>
        <end position="106"/>
    </location>
</feature>
<accession>A0A5C6NCR5</accession>